<dbReference type="PANTHER" id="PTHR47199:SF2">
    <property type="entry name" value="PHOTOSYSTEM II STABILITY_ASSEMBLY FACTOR HCF136, CHLOROPLASTIC"/>
    <property type="match status" value="1"/>
</dbReference>
<name>A0A7K1UDQ4_9BACT</name>
<reference evidence="2 3" key="1">
    <citation type="submission" date="2019-12" db="EMBL/GenBank/DDBJ databases">
        <title>Chitinophaga sp. strain ysch24 (GDMCC 1.1355), whole genome shotgun sequence.</title>
        <authorList>
            <person name="Zhang X."/>
        </authorList>
    </citation>
    <scope>NUCLEOTIDE SEQUENCE [LARGE SCALE GENOMIC DNA]</scope>
    <source>
        <strain evidence="3">ysch24</strain>
    </source>
</reference>
<evidence type="ECO:0000256" key="1">
    <source>
        <dbReference type="SAM" id="SignalP"/>
    </source>
</evidence>
<keyword evidence="3" id="KW-1185">Reference proteome</keyword>
<proteinExistence type="predicted"/>
<evidence type="ECO:0000313" key="2">
    <source>
        <dbReference type="EMBL" id="MVT12463.1"/>
    </source>
</evidence>
<feature type="chain" id="PRO_5029457189" evidence="1">
    <location>
        <begin position="24"/>
        <end position="354"/>
    </location>
</feature>
<evidence type="ECO:0000313" key="3">
    <source>
        <dbReference type="Proteomes" id="UP000461730"/>
    </source>
</evidence>
<comment type="caution">
    <text evidence="2">The sequence shown here is derived from an EMBL/GenBank/DDBJ whole genome shotgun (WGS) entry which is preliminary data.</text>
</comment>
<dbReference type="InterPro" id="IPR015943">
    <property type="entry name" value="WD40/YVTN_repeat-like_dom_sf"/>
</dbReference>
<dbReference type="PANTHER" id="PTHR47199">
    <property type="entry name" value="PHOTOSYSTEM II STABILITY/ASSEMBLY FACTOR HCF136, CHLOROPLASTIC"/>
    <property type="match status" value="1"/>
</dbReference>
<dbReference type="SUPFAM" id="SSF110296">
    <property type="entry name" value="Oligoxyloglucan reducing end-specific cellobiohydrolase"/>
    <property type="match status" value="1"/>
</dbReference>
<feature type="signal peptide" evidence="1">
    <location>
        <begin position="1"/>
        <end position="23"/>
    </location>
</feature>
<sequence>MKNMFKKGILFSLVLLTYLNARAQSWQIRLTDPPPIASIRGMSVVNDSVLWVSGTGGKAGVTTDAGAHWKWVTVPGHDSCDWRSLMAFSDKRALLLNAGEPAFMMLTTDGGDSWQEVYHNDTKGIFFDGIAFRNAAEGIAAGDPINGKFMIIQTKDSGRTWQLQEDAWRPAAADGEAIFAASNSSVKRTGNGNGCFITGGKTSRFFIGWSDWKSVNWPILSGGAGTGAFSIAFRGKNAVVAGGDYMNDTLARLNCVYTTNGGKNWQLPVVSPAGFRSCVQYISDKLLIATGTSGTDISEDGGLHWRNISKTGFHVAGVSPDGKRVWLAGSRKMGMIDIVPSQERGAAKSTPGKK</sequence>
<gene>
    <name evidence="2" type="ORF">GO493_29690</name>
</gene>
<protein>
    <submittedName>
        <fullName evidence="2">Oxidoreductase</fullName>
    </submittedName>
</protein>
<keyword evidence="1" id="KW-0732">Signal</keyword>
<organism evidence="2 3">
    <name type="scientific">Chitinophaga tropicalis</name>
    <dbReference type="NCBI Taxonomy" id="2683588"/>
    <lineage>
        <taxon>Bacteria</taxon>
        <taxon>Pseudomonadati</taxon>
        <taxon>Bacteroidota</taxon>
        <taxon>Chitinophagia</taxon>
        <taxon>Chitinophagales</taxon>
        <taxon>Chitinophagaceae</taxon>
        <taxon>Chitinophaga</taxon>
    </lineage>
</organism>
<dbReference type="AlphaFoldDB" id="A0A7K1UDQ4"/>
<dbReference type="Proteomes" id="UP000461730">
    <property type="component" value="Unassembled WGS sequence"/>
</dbReference>
<accession>A0A7K1UDQ4</accession>
<dbReference type="EMBL" id="WRXN01000026">
    <property type="protein sequence ID" value="MVT12463.1"/>
    <property type="molecule type" value="Genomic_DNA"/>
</dbReference>
<dbReference type="RefSeq" id="WP_157309877.1">
    <property type="nucleotide sequence ID" value="NZ_WRXN01000026.1"/>
</dbReference>
<dbReference type="Gene3D" id="2.130.10.10">
    <property type="entry name" value="YVTN repeat-like/Quinoprotein amine dehydrogenase"/>
    <property type="match status" value="2"/>
</dbReference>